<evidence type="ECO:0000259" key="11">
    <source>
        <dbReference type="Pfam" id="PF00724"/>
    </source>
</evidence>
<comment type="cofactor">
    <cofactor evidence="1">
        <name>FMN</name>
        <dbReference type="ChEBI" id="CHEBI:58210"/>
    </cofactor>
</comment>
<sequence>MADISLLSSYKMSKLDLSHRVVMALLTRCRSYGNVHQPDWIISITGCNVYYSQRATKGGFLITEATEVSDTAQGYPKTPGVWTKEQVEAWKPIVDVVHAKGVVFFCQLWHIGRVSTAVLMDILNMS</sequence>
<organism evidence="12 13">
    <name type="scientific">Canna indica</name>
    <name type="common">Indian-shot</name>
    <dbReference type="NCBI Taxonomy" id="4628"/>
    <lineage>
        <taxon>Eukaryota</taxon>
        <taxon>Viridiplantae</taxon>
        <taxon>Streptophyta</taxon>
        <taxon>Embryophyta</taxon>
        <taxon>Tracheophyta</taxon>
        <taxon>Spermatophyta</taxon>
        <taxon>Magnoliopsida</taxon>
        <taxon>Liliopsida</taxon>
        <taxon>Zingiberales</taxon>
        <taxon>Cannaceae</taxon>
        <taxon>Canna</taxon>
    </lineage>
</organism>
<dbReference type="EMBL" id="CP136898">
    <property type="protein sequence ID" value="WOL19835.1"/>
    <property type="molecule type" value="Genomic_DNA"/>
</dbReference>
<accession>A0AAQ3L488</accession>
<dbReference type="GO" id="GO:0031408">
    <property type="term" value="P:oxylipin biosynthetic process"/>
    <property type="evidence" value="ECO:0007669"/>
    <property type="project" value="UniProtKB-KW"/>
</dbReference>
<keyword evidence="7" id="KW-0276">Fatty acid metabolism</keyword>
<dbReference type="SUPFAM" id="SSF51395">
    <property type="entry name" value="FMN-linked oxidoreductases"/>
    <property type="match status" value="1"/>
</dbReference>
<keyword evidence="3" id="KW-0444">Lipid biosynthesis</keyword>
<evidence type="ECO:0000256" key="7">
    <source>
        <dbReference type="ARBA" id="ARBA00022832"/>
    </source>
</evidence>
<evidence type="ECO:0000256" key="8">
    <source>
        <dbReference type="ARBA" id="ARBA00022857"/>
    </source>
</evidence>
<evidence type="ECO:0000256" key="6">
    <source>
        <dbReference type="ARBA" id="ARBA00022767"/>
    </source>
</evidence>
<keyword evidence="10" id="KW-0275">Fatty acid biosynthesis</keyword>
<dbReference type="InterPro" id="IPR013785">
    <property type="entry name" value="Aldolase_TIM"/>
</dbReference>
<dbReference type="InterPro" id="IPR001155">
    <property type="entry name" value="OxRdtase_FMN_N"/>
</dbReference>
<evidence type="ECO:0000256" key="1">
    <source>
        <dbReference type="ARBA" id="ARBA00001917"/>
    </source>
</evidence>
<dbReference type="Proteomes" id="UP001327560">
    <property type="component" value="Chromosome 9"/>
</dbReference>
<evidence type="ECO:0000256" key="9">
    <source>
        <dbReference type="ARBA" id="ARBA00023098"/>
    </source>
</evidence>
<reference evidence="12 13" key="1">
    <citation type="submission" date="2023-10" db="EMBL/GenBank/DDBJ databases">
        <title>Chromosome-scale genome assembly provides insights into flower coloration mechanisms of Canna indica.</title>
        <authorList>
            <person name="Li C."/>
        </authorList>
    </citation>
    <scope>NUCLEOTIDE SEQUENCE [LARGE SCALE GENOMIC DNA]</scope>
    <source>
        <tissue evidence="12">Flower</tissue>
    </source>
</reference>
<keyword evidence="4" id="KW-0285">Flavoprotein</keyword>
<dbReference type="AlphaFoldDB" id="A0AAQ3L488"/>
<comment type="similarity">
    <text evidence="2">Belongs to the NADH:flavin oxidoreductase/NADH oxidase family.</text>
</comment>
<evidence type="ECO:0000256" key="10">
    <source>
        <dbReference type="ARBA" id="ARBA00023160"/>
    </source>
</evidence>
<keyword evidence="6" id="KW-0925">Oxylipin biosynthesis</keyword>
<name>A0AAQ3L488_9LILI</name>
<dbReference type="PANTHER" id="PTHR22893">
    <property type="entry name" value="NADH OXIDOREDUCTASE-RELATED"/>
    <property type="match status" value="1"/>
</dbReference>
<dbReference type="Pfam" id="PF00724">
    <property type="entry name" value="Oxidored_FMN"/>
    <property type="match status" value="1"/>
</dbReference>
<evidence type="ECO:0000313" key="12">
    <source>
        <dbReference type="EMBL" id="WOL19835.1"/>
    </source>
</evidence>
<dbReference type="GO" id="GO:0010181">
    <property type="term" value="F:FMN binding"/>
    <property type="evidence" value="ECO:0007669"/>
    <property type="project" value="InterPro"/>
</dbReference>
<evidence type="ECO:0000313" key="13">
    <source>
        <dbReference type="Proteomes" id="UP001327560"/>
    </source>
</evidence>
<feature type="domain" description="NADH:flavin oxidoreductase/NADH oxidase N-terminal" evidence="11">
    <location>
        <begin position="11"/>
        <end position="115"/>
    </location>
</feature>
<evidence type="ECO:0000256" key="5">
    <source>
        <dbReference type="ARBA" id="ARBA00022643"/>
    </source>
</evidence>
<dbReference type="PANTHER" id="PTHR22893:SF132">
    <property type="entry name" value="12-OXO-PHYTODIENOIC ACID REDUCTASE"/>
    <property type="match status" value="1"/>
</dbReference>
<keyword evidence="5" id="KW-0288">FMN</keyword>
<keyword evidence="13" id="KW-1185">Reference proteome</keyword>
<evidence type="ECO:0000256" key="4">
    <source>
        <dbReference type="ARBA" id="ARBA00022630"/>
    </source>
</evidence>
<keyword evidence="8" id="KW-0521">NADP</keyword>
<dbReference type="InterPro" id="IPR045247">
    <property type="entry name" value="Oye-like"/>
</dbReference>
<gene>
    <name evidence="12" type="ORF">Cni_G28637</name>
</gene>
<dbReference type="GO" id="GO:0006633">
    <property type="term" value="P:fatty acid biosynthetic process"/>
    <property type="evidence" value="ECO:0007669"/>
    <property type="project" value="UniProtKB-KW"/>
</dbReference>
<protein>
    <submittedName>
        <fullName evidence="12">12-oxophytodienoate reductase 5</fullName>
    </submittedName>
</protein>
<evidence type="ECO:0000256" key="3">
    <source>
        <dbReference type="ARBA" id="ARBA00022516"/>
    </source>
</evidence>
<proteinExistence type="inferred from homology"/>
<dbReference type="Gene3D" id="3.20.20.70">
    <property type="entry name" value="Aldolase class I"/>
    <property type="match status" value="1"/>
</dbReference>
<keyword evidence="9" id="KW-0443">Lipid metabolism</keyword>
<dbReference type="GO" id="GO:0016491">
    <property type="term" value="F:oxidoreductase activity"/>
    <property type="evidence" value="ECO:0007669"/>
    <property type="project" value="InterPro"/>
</dbReference>
<evidence type="ECO:0000256" key="2">
    <source>
        <dbReference type="ARBA" id="ARBA00005979"/>
    </source>
</evidence>